<sequence>MEEYPNNNAASWTTKLRNSISLKGHWEMCLPELHYMPSMFTIPTDQKIVVHYPISKGLGRDFILYQLGCTIQRNH</sequence>
<reference evidence="1 2" key="1">
    <citation type="journal article" date="2016" name="Nat. Commun.">
        <title>Extremotolerant tardigrade genome and improved radiotolerance of human cultured cells by tardigrade-unique protein.</title>
        <authorList>
            <person name="Hashimoto T."/>
            <person name="Horikawa D.D."/>
            <person name="Saito Y."/>
            <person name="Kuwahara H."/>
            <person name="Kozuka-Hata H."/>
            <person name="Shin-I T."/>
            <person name="Minakuchi Y."/>
            <person name="Ohishi K."/>
            <person name="Motoyama A."/>
            <person name="Aizu T."/>
            <person name="Enomoto A."/>
            <person name="Kondo K."/>
            <person name="Tanaka S."/>
            <person name="Hara Y."/>
            <person name="Koshikawa S."/>
            <person name="Sagara H."/>
            <person name="Miura T."/>
            <person name="Yokobori S."/>
            <person name="Miyagawa K."/>
            <person name="Suzuki Y."/>
            <person name="Kubo T."/>
            <person name="Oyama M."/>
            <person name="Kohara Y."/>
            <person name="Fujiyama A."/>
            <person name="Arakawa K."/>
            <person name="Katayama T."/>
            <person name="Toyoda A."/>
            <person name="Kunieda T."/>
        </authorList>
    </citation>
    <scope>NUCLEOTIDE SEQUENCE [LARGE SCALE GENOMIC DNA]</scope>
    <source>
        <strain evidence="1 2">YOKOZUNA-1</strain>
    </source>
</reference>
<dbReference type="EMBL" id="BDGG01000007">
    <property type="protein sequence ID" value="GAV01652.1"/>
    <property type="molecule type" value="Genomic_DNA"/>
</dbReference>
<protein>
    <submittedName>
        <fullName evidence="1">Uncharacterized protein</fullName>
    </submittedName>
</protein>
<evidence type="ECO:0000313" key="1">
    <source>
        <dbReference type="EMBL" id="GAV01652.1"/>
    </source>
</evidence>
<dbReference type="OrthoDB" id="9973206at2759"/>
<proteinExistence type="predicted"/>
<evidence type="ECO:0000313" key="2">
    <source>
        <dbReference type="Proteomes" id="UP000186922"/>
    </source>
</evidence>
<dbReference type="AlphaFoldDB" id="A0A1D1VJ56"/>
<name>A0A1D1VJ56_RAMVA</name>
<comment type="caution">
    <text evidence="1">The sequence shown here is derived from an EMBL/GenBank/DDBJ whole genome shotgun (WGS) entry which is preliminary data.</text>
</comment>
<keyword evidence="2" id="KW-1185">Reference proteome</keyword>
<organism evidence="1 2">
    <name type="scientific">Ramazzottius varieornatus</name>
    <name type="common">Water bear</name>
    <name type="synonym">Tardigrade</name>
    <dbReference type="NCBI Taxonomy" id="947166"/>
    <lineage>
        <taxon>Eukaryota</taxon>
        <taxon>Metazoa</taxon>
        <taxon>Ecdysozoa</taxon>
        <taxon>Tardigrada</taxon>
        <taxon>Eutardigrada</taxon>
        <taxon>Parachela</taxon>
        <taxon>Hypsibioidea</taxon>
        <taxon>Ramazzottiidae</taxon>
        <taxon>Ramazzottius</taxon>
    </lineage>
</organism>
<gene>
    <name evidence="1" type="primary">RvY_12330-1</name>
    <name evidence="1" type="synonym">RvY_12330.1</name>
    <name evidence="1" type="ORF">RvY_12330</name>
</gene>
<dbReference type="Proteomes" id="UP000186922">
    <property type="component" value="Unassembled WGS sequence"/>
</dbReference>
<accession>A0A1D1VJ56</accession>